<dbReference type="Proteomes" id="UP000663848">
    <property type="component" value="Unassembled WGS sequence"/>
</dbReference>
<organism evidence="1 2">
    <name type="scientific">Rotaria socialis</name>
    <dbReference type="NCBI Taxonomy" id="392032"/>
    <lineage>
        <taxon>Eukaryota</taxon>
        <taxon>Metazoa</taxon>
        <taxon>Spiralia</taxon>
        <taxon>Gnathifera</taxon>
        <taxon>Rotifera</taxon>
        <taxon>Eurotatoria</taxon>
        <taxon>Bdelloidea</taxon>
        <taxon>Philodinida</taxon>
        <taxon>Philodinidae</taxon>
        <taxon>Rotaria</taxon>
    </lineage>
</organism>
<name>A0A822B5F7_9BILA</name>
<proteinExistence type="predicted"/>
<comment type="caution">
    <text evidence="1">The sequence shown here is derived from an EMBL/GenBank/DDBJ whole genome shotgun (WGS) entry which is preliminary data.</text>
</comment>
<evidence type="ECO:0000313" key="2">
    <source>
        <dbReference type="Proteomes" id="UP000663848"/>
    </source>
</evidence>
<gene>
    <name evidence="1" type="ORF">QYT958_LOCUS39860</name>
</gene>
<sequence>MASKKDHKLLTTASNSISQQFTNTLEGFMIE</sequence>
<reference evidence="1" key="1">
    <citation type="submission" date="2021-02" db="EMBL/GenBank/DDBJ databases">
        <authorList>
            <person name="Nowell W R."/>
        </authorList>
    </citation>
    <scope>NUCLEOTIDE SEQUENCE</scope>
</reference>
<feature type="non-terminal residue" evidence="1">
    <location>
        <position position="31"/>
    </location>
</feature>
<dbReference type="AlphaFoldDB" id="A0A822B5F7"/>
<protein>
    <submittedName>
        <fullName evidence="1">Uncharacterized protein</fullName>
    </submittedName>
</protein>
<dbReference type="EMBL" id="CAJOBR010038583">
    <property type="protein sequence ID" value="CAF5019995.1"/>
    <property type="molecule type" value="Genomic_DNA"/>
</dbReference>
<accession>A0A822B5F7</accession>
<evidence type="ECO:0000313" key="1">
    <source>
        <dbReference type="EMBL" id="CAF5019995.1"/>
    </source>
</evidence>